<reference evidence="2 3" key="1">
    <citation type="submission" date="2006-02" db="EMBL/GenBank/DDBJ databases">
        <authorList>
            <person name="Pinhassi J."/>
            <person name="Pedros-Alio C."/>
            <person name="Ferriera S."/>
            <person name="Johnson J."/>
            <person name="Kravitz S."/>
            <person name="Halpern A."/>
            <person name="Remington K."/>
            <person name="Beeson K."/>
            <person name="Tran B."/>
            <person name="Rogers Y.-H."/>
            <person name="Friedman R."/>
            <person name="Venter J.C."/>
        </authorList>
    </citation>
    <scope>NUCLEOTIDE SEQUENCE [LARGE SCALE GENOMIC DNA]</scope>
    <source>
        <strain evidence="2 3">MED92</strain>
    </source>
</reference>
<gene>
    <name evidence="2" type="ORF">MED92_09979</name>
</gene>
<evidence type="ECO:0000313" key="3">
    <source>
        <dbReference type="Proteomes" id="UP000002171"/>
    </source>
</evidence>
<dbReference type="Proteomes" id="UP000002171">
    <property type="component" value="Unassembled WGS sequence"/>
</dbReference>
<keyword evidence="3" id="KW-1185">Reference proteome</keyword>
<name>A0A7U8C5N1_NEPCE</name>
<dbReference type="AlphaFoldDB" id="A0A7U8C5N1"/>
<protein>
    <submittedName>
        <fullName evidence="2">Uncharacterized protein</fullName>
    </submittedName>
</protein>
<feature type="transmembrane region" description="Helical" evidence="1">
    <location>
        <begin position="12"/>
        <end position="30"/>
    </location>
</feature>
<keyword evidence="1" id="KW-1133">Transmembrane helix</keyword>
<proteinExistence type="predicted"/>
<evidence type="ECO:0000256" key="1">
    <source>
        <dbReference type="SAM" id="Phobius"/>
    </source>
</evidence>
<comment type="caution">
    <text evidence="2">The sequence shown here is derived from an EMBL/GenBank/DDBJ whole genome shotgun (WGS) entry which is preliminary data.</text>
</comment>
<organism evidence="2 3">
    <name type="scientific">Neptuniibacter caesariensis</name>
    <dbReference type="NCBI Taxonomy" id="207954"/>
    <lineage>
        <taxon>Bacteria</taxon>
        <taxon>Pseudomonadati</taxon>
        <taxon>Pseudomonadota</taxon>
        <taxon>Gammaproteobacteria</taxon>
        <taxon>Oceanospirillales</taxon>
        <taxon>Oceanospirillaceae</taxon>
        <taxon>Neptuniibacter</taxon>
    </lineage>
</organism>
<sequence>MLGRVMADLQKGLMVLLVAGFIGYAGFAMLDIEYLSQSPTAVTKAGSADVSEKDLQAIMDGEDPTEVLEPTAAGKSLNYICDTGYIAGDMDKNRFSKISYASIAHEGKTYIQISRYSPTYLIQENYQIVSATEVRDIPAEIKNMLDRKIKNPAECDQQDLYLSNIRHLK</sequence>
<accession>A0A7U8C5N1</accession>
<dbReference type="EMBL" id="AAOW01000004">
    <property type="protein sequence ID" value="EAR62025.1"/>
    <property type="molecule type" value="Genomic_DNA"/>
</dbReference>
<keyword evidence="1" id="KW-0812">Transmembrane</keyword>
<evidence type="ECO:0000313" key="2">
    <source>
        <dbReference type="EMBL" id="EAR62025.1"/>
    </source>
</evidence>
<keyword evidence="1" id="KW-0472">Membrane</keyword>